<comment type="caution">
    <text evidence="1">The sequence shown here is derived from an EMBL/GenBank/DDBJ whole genome shotgun (WGS) entry which is preliminary data.</text>
</comment>
<organism evidence="1 2">
    <name type="scientific">Metabacillus herbersteinensis</name>
    <dbReference type="NCBI Taxonomy" id="283816"/>
    <lineage>
        <taxon>Bacteria</taxon>
        <taxon>Bacillati</taxon>
        <taxon>Bacillota</taxon>
        <taxon>Bacilli</taxon>
        <taxon>Bacillales</taxon>
        <taxon>Bacillaceae</taxon>
        <taxon>Metabacillus</taxon>
    </lineage>
</organism>
<dbReference type="EMBL" id="JBHLVO010000029">
    <property type="protein sequence ID" value="MFC0274100.1"/>
    <property type="molecule type" value="Genomic_DNA"/>
</dbReference>
<name>A0ABV6GK99_9BACI</name>
<evidence type="ECO:0000313" key="1">
    <source>
        <dbReference type="EMBL" id="MFC0274100.1"/>
    </source>
</evidence>
<protein>
    <submittedName>
        <fullName evidence="1">Uncharacterized protein</fullName>
    </submittedName>
</protein>
<reference evidence="1 2" key="1">
    <citation type="submission" date="2024-09" db="EMBL/GenBank/DDBJ databases">
        <authorList>
            <person name="Sun Q."/>
            <person name="Mori K."/>
        </authorList>
    </citation>
    <scope>NUCLEOTIDE SEQUENCE [LARGE SCALE GENOMIC DNA]</scope>
    <source>
        <strain evidence="1 2">CCM 7228</strain>
    </source>
</reference>
<evidence type="ECO:0000313" key="2">
    <source>
        <dbReference type="Proteomes" id="UP001589854"/>
    </source>
</evidence>
<gene>
    <name evidence="1" type="ORF">ACFFIX_22385</name>
</gene>
<proteinExistence type="predicted"/>
<keyword evidence="2" id="KW-1185">Reference proteome</keyword>
<sequence>MMTISEQQKSELQQAIVDMEVNQQELDRLITQADIMSKRVIEILNRIKGLNK</sequence>
<dbReference type="Proteomes" id="UP001589854">
    <property type="component" value="Unassembled WGS sequence"/>
</dbReference>
<accession>A0ABV6GK99</accession>